<organism evidence="1 2">
    <name type="scientific">Salix purpurea</name>
    <name type="common">Purple osier willow</name>
    <dbReference type="NCBI Taxonomy" id="77065"/>
    <lineage>
        <taxon>Eukaryota</taxon>
        <taxon>Viridiplantae</taxon>
        <taxon>Streptophyta</taxon>
        <taxon>Embryophyta</taxon>
        <taxon>Tracheophyta</taxon>
        <taxon>Spermatophyta</taxon>
        <taxon>Magnoliopsida</taxon>
        <taxon>eudicotyledons</taxon>
        <taxon>Gunneridae</taxon>
        <taxon>Pentapetalae</taxon>
        <taxon>rosids</taxon>
        <taxon>fabids</taxon>
        <taxon>Malpighiales</taxon>
        <taxon>Salicaceae</taxon>
        <taxon>Saliceae</taxon>
        <taxon>Salix</taxon>
    </lineage>
</organism>
<dbReference type="AlphaFoldDB" id="A0A9Q0ZET4"/>
<proteinExistence type="predicted"/>
<reference evidence="1" key="2">
    <citation type="journal article" date="2023" name="Int. J. Mol. Sci.">
        <title>De Novo Assembly and Annotation of 11 Diverse Shrub Willow (Salix) Genomes Reveals Novel Gene Organization in Sex-Linked Regions.</title>
        <authorList>
            <person name="Hyden B."/>
            <person name="Feng K."/>
            <person name="Yates T.B."/>
            <person name="Jawdy S."/>
            <person name="Cereghino C."/>
            <person name="Smart L.B."/>
            <person name="Muchero W."/>
        </authorList>
    </citation>
    <scope>NUCLEOTIDE SEQUENCE</scope>
    <source>
        <tissue evidence="1">Shoot tip</tissue>
    </source>
</reference>
<comment type="caution">
    <text evidence="1">The sequence shown here is derived from an EMBL/GenBank/DDBJ whole genome shotgun (WGS) entry which is preliminary data.</text>
</comment>
<dbReference type="EMBL" id="JAPFFK010000012">
    <property type="protein sequence ID" value="KAJ6731861.1"/>
    <property type="molecule type" value="Genomic_DNA"/>
</dbReference>
<gene>
    <name evidence="1" type="ORF">OIU79_003066</name>
</gene>
<accession>A0A9Q0ZET4</accession>
<protein>
    <submittedName>
        <fullName evidence="1">Uncharacterized protein</fullName>
    </submittedName>
</protein>
<dbReference type="Proteomes" id="UP001151532">
    <property type="component" value="Chromosome 18"/>
</dbReference>
<keyword evidence="2" id="KW-1185">Reference proteome</keyword>
<evidence type="ECO:0000313" key="1">
    <source>
        <dbReference type="EMBL" id="KAJ6731861.1"/>
    </source>
</evidence>
<sequence>MIVTTSEAKLLSCPHNASYHIASFWRIVPRTVFLIFLNFQ</sequence>
<reference evidence="1" key="1">
    <citation type="submission" date="2022-11" db="EMBL/GenBank/DDBJ databases">
        <authorList>
            <person name="Hyden B.L."/>
            <person name="Feng K."/>
            <person name="Yates T."/>
            <person name="Jawdy S."/>
            <person name="Smart L.B."/>
            <person name="Muchero W."/>
        </authorList>
    </citation>
    <scope>NUCLEOTIDE SEQUENCE</scope>
    <source>
        <tissue evidence="1">Shoot tip</tissue>
    </source>
</reference>
<evidence type="ECO:0000313" key="2">
    <source>
        <dbReference type="Proteomes" id="UP001151532"/>
    </source>
</evidence>
<name>A0A9Q0ZET4_SALPP</name>